<name>A0A2G5BDY0_COERN</name>
<gene>
    <name evidence="1" type="ORF">COEREDRAFT_7574</name>
</gene>
<accession>A0A2G5BDY0</accession>
<proteinExistence type="predicted"/>
<evidence type="ECO:0000313" key="2">
    <source>
        <dbReference type="Proteomes" id="UP000242474"/>
    </source>
</evidence>
<dbReference type="EMBL" id="KZ303495">
    <property type="protein sequence ID" value="PIA17213.1"/>
    <property type="molecule type" value="Genomic_DNA"/>
</dbReference>
<keyword evidence="2" id="KW-1185">Reference proteome</keyword>
<dbReference type="Proteomes" id="UP000242474">
    <property type="component" value="Unassembled WGS sequence"/>
</dbReference>
<sequence>MRSLNQQQHQMRLLMPGMEGGMAADGTADGMVEGAVVEDGVAVMFRKVGVEDGMAAAAAGMEVVVAGMVEVVVGMAAAVVGTAEVVAGMVAEDTGTSHARLITQALRFILMWSN</sequence>
<evidence type="ECO:0000313" key="1">
    <source>
        <dbReference type="EMBL" id="PIA17213.1"/>
    </source>
</evidence>
<protein>
    <submittedName>
        <fullName evidence="1">Uncharacterized protein</fullName>
    </submittedName>
</protein>
<organism evidence="1 2">
    <name type="scientific">Coemansia reversa (strain ATCC 12441 / NRRL 1564)</name>
    <dbReference type="NCBI Taxonomy" id="763665"/>
    <lineage>
        <taxon>Eukaryota</taxon>
        <taxon>Fungi</taxon>
        <taxon>Fungi incertae sedis</taxon>
        <taxon>Zoopagomycota</taxon>
        <taxon>Kickxellomycotina</taxon>
        <taxon>Kickxellomycetes</taxon>
        <taxon>Kickxellales</taxon>
        <taxon>Kickxellaceae</taxon>
        <taxon>Coemansia</taxon>
    </lineage>
</organism>
<reference evidence="1 2" key="1">
    <citation type="journal article" date="2015" name="Genome Biol. Evol.">
        <title>Phylogenomic analyses indicate that early fungi evolved digesting cell walls of algal ancestors of land plants.</title>
        <authorList>
            <person name="Chang Y."/>
            <person name="Wang S."/>
            <person name="Sekimoto S."/>
            <person name="Aerts A.L."/>
            <person name="Choi C."/>
            <person name="Clum A."/>
            <person name="LaButti K.M."/>
            <person name="Lindquist E.A."/>
            <person name="Yee Ngan C."/>
            <person name="Ohm R.A."/>
            <person name="Salamov A.A."/>
            <person name="Grigoriev I.V."/>
            <person name="Spatafora J.W."/>
            <person name="Berbee M.L."/>
        </authorList>
    </citation>
    <scope>NUCLEOTIDE SEQUENCE [LARGE SCALE GENOMIC DNA]</scope>
    <source>
        <strain evidence="1 2">NRRL 1564</strain>
    </source>
</reference>
<dbReference type="AlphaFoldDB" id="A0A2G5BDY0"/>